<evidence type="ECO:0000256" key="2">
    <source>
        <dbReference type="ARBA" id="ARBA00022723"/>
    </source>
</evidence>
<dbReference type="AlphaFoldDB" id="A0A1I2E349"/>
<dbReference type="InterPro" id="IPR005000">
    <property type="entry name" value="Aldolase/citrate-lyase_domain"/>
</dbReference>
<dbReference type="GO" id="GO:0006107">
    <property type="term" value="P:oxaloacetate metabolic process"/>
    <property type="evidence" value="ECO:0007669"/>
    <property type="project" value="TreeGrafter"/>
</dbReference>
<dbReference type="InterPro" id="IPR011206">
    <property type="entry name" value="Citrate_lyase_beta/mcl1/mcl2"/>
</dbReference>
<accession>A0A1I2E349</accession>
<feature type="binding site" evidence="4">
    <location>
        <position position="74"/>
    </location>
    <ligand>
        <name>substrate</name>
    </ligand>
</feature>
<protein>
    <submittedName>
        <fullName evidence="7">Citrate lyase subunit beta / citryl-CoA lyase</fullName>
    </submittedName>
</protein>
<dbReference type="InParanoid" id="A0A1I2E349"/>
<keyword evidence="2 5" id="KW-0479">Metal-binding</keyword>
<dbReference type="FunCoup" id="A0A1I2E349">
    <property type="interactions" value="213"/>
</dbReference>
<dbReference type="OrthoDB" id="9786940at2"/>
<evidence type="ECO:0000313" key="8">
    <source>
        <dbReference type="Proteomes" id="UP000181976"/>
    </source>
</evidence>
<feature type="binding site" evidence="4">
    <location>
        <position position="137"/>
    </location>
    <ligand>
        <name>substrate</name>
    </ligand>
</feature>
<evidence type="ECO:0000313" key="7">
    <source>
        <dbReference type="EMBL" id="SFE87372.1"/>
    </source>
</evidence>
<feature type="binding site" evidence="5">
    <location>
        <position position="164"/>
    </location>
    <ligand>
        <name>Mg(2+)</name>
        <dbReference type="ChEBI" id="CHEBI:18420"/>
    </ligand>
</feature>
<gene>
    <name evidence="7" type="ORF">SAMN05444380_12127</name>
</gene>
<dbReference type="GO" id="GO:0016829">
    <property type="term" value="F:lyase activity"/>
    <property type="evidence" value="ECO:0007669"/>
    <property type="project" value="UniProtKB-KW"/>
</dbReference>
<keyword evidence="8" id="KW-1185">Reference proteome</keyword>
<keyword evidence="7" id="KW-0456">Lyase</keyword>
<sequence>MTYSRFNGDFVARTLLFTSGHNAHYVEKAFASDADVIVLDLEDAVPVSQKEEARVSITRVLNSDLIDRRPVFVRINPMETGDTLKDLDTVADPRLYGFVYPKTSNARDMEVFDAQLTLKEKNLGIEKGHFKIIALLETPEAILNAYSIATASKRVVALLFGSEDFLAEIEGEHGPGGRSILMPRHMISMAARAAGVVPIDTPYVNIGDREGLKRHMEEAKELGFEGMLVMSPSEIELVKNYYTPDPIELNRAKEIIELAEETNKANRGISVKKGMFISPPTVSKARKLLARMKKIEVFEDFLNGA</sequence>
<evidence type="ECO:0000256" key="3">
    <source>
        <dbReference type="ARBA" id="ARBA00022842"/>
    </source>
</evidence>
<dbReference type="RefSeq" id="WP_010528903.1">
    <property type="nucleotide sequence ID" value="NZ_AFSL01000105.1"/>
</dbReference>
<dbReference type="EMBL" id="FONA01000021">
    <property type="protein sequence ID" value="SFE87372.1"/>
    <property type="molecule type" value="Genomic_DNA"/>
</dbReference>
<evidence type="ECO:0000256" key="5">
    <source>
        <dbReference type="PIRSR" id="PIRSR015582-2"/>
    </source>
</evidence>
<dbReference type="eggNOG" id="COG2301">
    <property type="taxonomic scope" value="Bacteria"/>
</dbReference>
<dbReference type="Pfam" id="PF03328">
    <property type="entry name" value="HpcH_HpaI"/>
    <property type="match status" value="1"/>
</dbReference>
<dbReference type="PANTHER" id="PTHR32308">
    <property type="entry name" value="LYASE BETA SUBUNIT, PUTATIVE (AFU_ORTHOLOGUE AFUA_4G13030)-RELATED"/>
    <property type="match status" value="1"/>
</dbReference>
<dbReference type="Proteomes" id="UP000181976">
    <property type="component" value="Unassembled WGS sequence"/>
</dbReference>
<proteinExistence type="predicted"/>
<dbReference type="GO" id="GO:0000287">
    <property type="term" value="F:magnesium ion binding"/>
    <property type="evidence" value="ECO:0007669"/>
    <property type="project" value="TreeGrafter"/>
</dbReference>
<dbReference type="SUPFAM" id="SSF51621">
    <property type="entry name" value="Phosphoenolpyruvate/pyruvate domain"/>
    <property type="match status" value="1"/>
</dbReference>
<evidence type="ECO:0000256" key="1">
    <source>
        <dbReference type="ARBA" id="ARBA00001946"/>
    </source>
</evidence>
<dbReference type="Gene3D" id="3.20.20.60">
    <property type="entry name" value="Phosphoenolpyruvate-binding domains"/>
    <property type="match status" value="1"/>
</dbReference>
<feature type="domain" description="HpcH/HpaI aldolase/citrate lyase" evidence="6">
    <location>
        <begin position="13"/>
        <end position="232"/>
    </location>
</feature>
<comment type="cofactor">
    <cofactor evidence="1">
        <name>Mg(2+)</name>
        <dbReference type="ChEBI" id="CHEBI:18420"/>
    </cofactor>
</comment>
<reference evidence="7 8" key="1">
    <citation type="submission" date="2016-10" db="EMBL/GenBank/DDBJ databases">
        <authorList>
            <person name="de Groot N.N."/>
        </authorList>
    </citation>
    <scope>NUCLEOTIDE SEQUENCE [LARGE SCALE GENOMIC DNA]</scope>
    <source>
        <strain evidence="7 8">DSM 19012</strain>
    </source>
</reference>
<dbReference type="PIRSF" id="PIRSF015582">
    <property type="entry name" value="Cit_lyase_B"/>
    <property type="match status" value="1"/>
</dbReference>
<organism evidence="7 8">
    <name type="scientific">Thermophagus xiamenensis</name>
    <dbReference type="NCBI Taxonomy" id="385682"/>
    <lineage>
        <taxon>Bacteria</taxon>
        <taxon>Pseudomonadati</taxon>
        <taxon>Bacteroidota</taxon>
        <taxon>Bacteroidia</taxon>
        <taxon>Marinilabiliales</taxon>
        <taxon>Marinilabiliaceae</taxon>
        <taxon>Thermophagus</taxon>
    </lineage>
</organism>
<evidence type="ECO:0000259" key="6">
    <source>
        <dbReference type="Pfam" id="PF03328"/>
    </source>
</evidence>
<evidence type="ECO:0000256" key="4">
    <source>
        <dbReference type="PIRSR" id="PIRSR015582-1"/>
    </source>
</evidence>
<dbReference type="PANTHER" id="PTHR32308:SF1">
    <property type="entry name" value="HPCH_HPAI ALDOLASE_CITRATE LYASE DOMAIN-CONTAINING PROTEIN"/>
    <property type="match status" value="1"/>
</dbReference>
<dbReference type="InterPro" id="IPR040442">
    <property type="entry name" value="Pyrv_kinase-like_dom_sf"/>
</dbReference>
<dbReference type="InterPro" id="IPR015813">
    <property type="entry name" value="Pyrv/PenolPyrv_kinase-like_dom"/>
</dbReference>
<keyword evidence="3 5" id="KW-0460">Magnesium</keyword>
<dbReference type="STRING" id="385682.SAMN05444380_12127"/>
<feature type="binding site" evidence="5">
    <location>
        <position position="137"/>
    </location>
    <ligand>
        <name>Mg(2+)</name>
        <dbReference type="ChEBI" id="CHEBI:18420"/>
    </ligand>
</feature>
<name>A0A1I2E349_9BACT</name>